<name>A0A812KUX9_9DINO</name>
<evidence type="ECO:0000313" key="4">
    <source>
        <dbReference type="Proteomes" id="UP000604046"/>
    </source>
</evidence>
<accession>A0A812KUX9</accession>
<proteinExistence type="predicted"/>
<evidence type="ECO:0000313" key="3">
    <source>
        <dbReference type="EMBL" id="CAE7235089.1"/>
    </source>
</evidence>
<reference evidence="3" key="1">
    <citation type="submission" date="2021-02" db="EMBL/GenBank/DDBJ databases">
        <authorList>
            <person name="Dougan E. K."/>
            <person name="Rhodes N."/>
            <person name="Thang M."/>
            <person name="Chan C."/>
        </authorList>
    </citation>
    <scope>NUCLEOTIDE SEQUENCE</scope>
</reference>
<feature type="region of interest" description="Disordered" evidence="2">
    <location>
        <begin position="564"/>
        <end position="595"/>
    </location>
</feature>
<dbReference type="InterPro" id="IPR016024">
    <property type="entry name" value="ARM-type_fold"/>
</dbReference>
<gene>
    <name evidence="3" type="primary">SLC25A17</name>
    <name evidence="3" type="ORF">SNAT2548_LOCUS10000</name>
</gene>
<organism evidence="3 4">
    <name type="scientific">Symbiodinium natans</name>
    <dbReference type="NCBI Taxonomy" id="878477"/>
    <lineage>
        <taxon>Eukaryota</taxon>
        <taxon>Sar</taxon>
        <taxon>Alveolata</taxon>
        <taxon>Dinophyceae</taxon>
        <taxon>Suessiales</taxon>
        <taxon>Symbiodiniaceae</taxon>
        <taxon>Symbiodinium</taxon>
    </lineage>
</organism>
<dbReference type="OrthoDB" id="428599at2759"/>
<feature type="region of interest" description="Disordered" evidence="2">
    <location>
        <begin position="396"/>
        <end position="479"/>
    </location>
</feature>
<evidence type="ECO:0000256" key="1">
    <source>
        <dbReference type="SAM" id="Coils"/>
    </source>
</evidence>
<evidence type="ECO:0000256" key="2">
    <source>
        <dbReference type="SAM" id="MobiDB-lite"/>
    </source>
</evidence>
<dbReference type="Gene3D" id="1.25.10.10">
    <property type="entry name" value="Leucine-rich Repeat Variant"/>
    <property type="match status" value="1"/>
</dbReference>
<feature type="compositionally biased region" description="Low complexity" evidence="2">
    <location>
        <begin position="406"/>
        <end position="421"/>
    </location>
</feature>
<sequence>MTEPRPTPATPALPGPILKPAVDESDSDDAPRDVEIELELPQYKIDELLAQLRDETSSLKSEFPLAHVAAVSGVRASAKHLPSAVSQAFGDSAALRNADQWDPLTKLAQFKQLQARYAAVREQMERAESTQRILQQVPCAGMSTPVQEPPKEVSITPPEFPPAAGLPFPYCGVPGVLSPRAKPPPEPAKDFTEGDWAYEAVKEIAQEAGPSVHTRMTKEEVMLAKDGMDMTLNHLRTTGSRMLNEVRELERKMDEAENLAQVKQLAANEPELQEELVRQQRLIHEQQRLADEARLELELEKERAFWVRREKVLQPEEVDDFKLEGDPIEYPATEEELIAASRVTSNQYPAMRHMMPELAPEGAGPVSRYRLELPASREYHGRVAFQAAELGWPPPAKALQIGDLDSPSSPSSPSKSRSPRGPRTEWAERSPIAEPEPGPSPRSPVSAGGFFAGYQPERGFETRGFHQSQGMGGMDEFDDPVWEAVDSRGRPLARLGQAESVTDTAWQPPIAAFSGFETRQSFSPREASQDELPSNYVKPAFAAFAGEGSGPAVDFFGGSDRELAASPRRQQEKEEEDETDGEEAEEAEEEYEEEGYFGSLLTGAGITDRQPKVKSPVDPSSRFMAGACMTRNPPLEVPEVEDMAGQGLQSVDFICSVLLQKRQDGQLGNPDTAKLALDYVVAVAVNAEKVVATGDAWRHVGIITDILHFFPLCAHIHLWSLEALMSLLRHEEIHRADSLARPVFDSVTDLMTIHLEDRALRSATPELPTRLLASIALAITPDNLRRLTNTHVEFALALMKEPEVYPLTTEHGLQIIVLAASTQNLRSQTEAAKFALRCFKAEPRLVPRALLALSTTYNSAAKGGLGGTILVKEPSPTDAIEPESENEGLVPIAFRDITTTMDVYAKDRKIQGAGAQALESAMEITNASLKALVRDGLLRSVSLAHQRFPQSRSVALSLCRIIGRTVLREPELVSPEVGIAALSAGASLPRDAEVVVASLEAVYVLAPKLRNLWSGARAASDRLALVAGDLVRLGEVRHKDSHSIGMLLVIITCLCSDGHGQNPGGVSGERWRIAFGRAAGVAVPLRALFEHSKNLDMITAAGIALRCMTYGTPASCAHAARARAGPILLSSLIAYASKPATTRELLAALANCASEDSLREDFLKGLPQTAEVIYQAMEQSADREPDVLAQGCRAFGALYSSRQQDVNLGLKPGEKPKQTSVVQWAKLNNAIMKTVIGITVQNGDAVEGSAFEVLSGSESRQQKLEATRRRLGELCMHLANGSLASGPQFGRLLSKGGEPTAECTPRWSSVRLRLQERAERRKGAAKEEPVPPTPASDADLEVDD</sequence>
<dbReference type="EMBL" id="CAJNDS010000802">
    <property type="protein sequence ID" value="CAE7235089.1"/>
    <property type="molecule type" value="Genomic_DNA"/>
</dbReference>
<dbReference type="SUPFAM" id="SSF48371">
    <property type="entry name" value="ARM repeat"/>
    <property type="match status" value="1"/>
</dbReference>
<feature type="compositionally biased region" description="Pro residues" evidence="2">
    <location>
        <begin position="1"/>
        <end position="14"/>
    </location>
</feature>
<feature type="region of interest" description="Disordered" evidence="2">
    <location>
        <begin position="1"/>
        <end position="30"/>
    </location>
</feature>
<feature type="region of interest" description="Disordered" evidence="2">
    <location>
        <begin position="1295"/>
        <end position="1344"/>
    </location>
</feature>
<feature type="compositionally biased region" description="Basic and acidic residues" evidence="2">
    <location>
        <begin position="1313"/>
        <end position="1329"/>
    </location>
</feature>
<dbReference type="Proteomes" id="UP000604046">
    <property type="component" value="Unassembled WGS sequence"/>
</dbReference>
<keyword evidence="1" id="KW-0175">Coiled coil</keyword>
<keyword evidence="4" id="KW-1185">Reference proteome</keyword>
<feature type="coiled-coil region" evidence="1">
    <location>
        <begin position="232"/>
        <end position="303"/>
    </location>
</feature>
<comment type="caution">
    <text evidence="3">The sequence shown here is derived from an EMBL/GenBank/DDBJ whole genome shotgun (WGS) entry which is preliminary data.</text>
</comment>
<feature type="compositionally biased region" description="Acidic residues" evidence="2">
    <location>
        <begin position="573"/>
        <end position="595"/>
    </location>
</feature>
<dbReference type="InterPro" id="IPR011989">
    <property type="entry name" value="ARM-like"/>
</dbReference>
<protein>
    <submittedName>
        <fullName evidence="3">SLC25A17 protein</fullName>
    </submittedName>
</protein>